<evidence type="ECO:0000256" key="1">
    <source>
        <dbReference type="ARBA" id="ARBA00004606"/>
    </source>
</evidence>
<comment type="pathway">
    <text evidence="2">Protein modification; protein glycosylation.</text>
</comment>
<dbReference type="Gene3D" id="3.90.550.50">
    <property type="match status" value="1"/>
</dbReference>
<evidence type="ECO:0000256" key="2">
    <source>
        <dbReference type="ARBA" id="ARBA00004922"/>
    </source>
</evidence>
<comment type="caution">
    <text evidence="14">The sequence shown here is derived from an EMBL/GenBank/DDBJ whole genome shotgun (WGS) entry which is preliminary data.</text>
</comment>
<evidence type="ECO:0000256" key="8">
    <source>
        <dbReference type="ARBA" id="ARBA00022741"/>
    </source>
</evidence>
<dbReference type="GO" id="GO:0016020">
    <property type="term" value="C:membrane"/>
    <property type="evidence" value="ECO:0007669"/>
    <property type="project" value="UniProtKB-SubCell"/>
</dbReference>
<dbReference type="InterPro" id="IPR003378">
    <property type="entry name" value="Fringe-like_glycosylTrfase"/>
</dbReference>
<proteinExistence type="inferred from homology"/>
<feature type="transmembrane region" description="Helical" evidence="12">
    <location>
        <begin position="21"/>
        <end position="41"/>
    </location>
</feature>
<evidence type="ECO:0000256" key="12">
    <source>
        <dbReference type="SAM" id="Phobius"/>
    </source>
</evidence>
<feature type="domain" description="Fringe-like glycosyltransferase" evidence="13">
    <location>
        <begin position="151"/>
        <end position="245"/>
    </location>
</feature>
<dbReference type="GeneID" id="94833248"/>
<protein>
    <recommendedName>
        <fullName evidence="4">N-acetylgalactosaminide beta-1,3-galactosyltransferase</fullName>
        <ecNumber evidence="4">2.4.1.122</ecNumber>
    </recommendedName>
</protein>
<dbReference type="AlphaFoldDB" id="A0A1J4KSU9"/>
<dbReference type="EMBL" id="MLAK01000441">
    <property type="protein sequence ID" value="OHT13960.1"/>
    <property type="molecule type" value="Genomic_DNA"/>
</dbReference>
<sequence length="362" mass="43196">MKMKFKPLLYRLMLYNSDWMEKIRLFALIIPFLSVIITYLICYLNQQHHNFYFLSQYTTDKEKDNNNYKLHIGLMAVPFQPKRTKNLQSVWGNKFTTDSAFGGFNIMRTNLSLPQGYINLDYPPDMKEYMESLPTISKFWNERDRFWVSNSMQYDLSIKLISQINYFIHNTSANWFLRITDDVFINTFAINNLLRNLNENMKIDPMNDFFIGGHCLDYVKEPLLQGGSGFIFTRAAAKKFLPNMKEWVRTVDYYEDWHFARSFPKLGWPIYNSTLPEFLGLAPRKSHRFFVNHGLSKLFPKCPSEPPPLMFCKRVMPRIVDTIVWHDHKSYYETVDWFNFVNQAPDDLYWYQNGEFPSLCRK</sequence>
<dbReference type="RefSeq" id="XP_068367096.1">
    <property type="nucleotide sequence ID" value="XM_068498544.1"/>
</dbReference>
<dbReference type="InterPro" id="IPR026050">
    <property type="entry name" value="C1GALT1/C1GALT1_chp1"/>
</dbReference>
<keyword evidence="15" id="KW-1185">Reference proteome</keyword>
<keyword evidence="9" id="KW-0735">Signal-anchor</keyword>
<dbReference type="GO" id="GO:0016263">
    <property type="term" value="F:glycoprotein-N-acetylgalactosamine 3-beta-galactosyltransferase activity"/>
    <property type="evidence" value="ECO:0007669"/>
    <property type="project" value="UniProtKB-EC"/>
</dbReference>
<evidence type="ECO:0000256" key="5">
    <source>
        <dbReference type="ARBA" id="ARBA00022676"/>
    </source>
</evidence>
<evidence type="ECO:0000256" key="4">
    <source>
        <dbReference type="ARBA" id="ARBA00012557"/>
    </source>
</evidence>
<evidence type="ECO:0000313" key="14">
    <source>
        <dbReference type="EMBL" id="OHT13960.1"/>
    </source>
</evidence>
<evidence type="ECO:0000256" key="7">
    <source>
        <dbReference type="ARBA" id="ARBA00022692"/>
    </source>
</evidence>
<keyword evidence="7 12" id="KW-0812">Transmembrane</keyword>
<evidence type="ECO:0000256" key="10">
    <source>
        <dbReference type="ARBA" id="ARBA00022989"/>
    </source>
</evidence>
<dbReference type="PANTHER" id="PTHR23033">
    <property type="entry name" value="BETA1,3-GALACTOSYLTRANSFERASE"/>
    <property type="match status" value="1"/>
</dbReference>
<evidence type="ECO:0000256" key="6">
    <source>
        <dbReference type="ARBA" id="ARBA00022679"/>
    </source>
</evidence>
<evidence type="ECO:0000259" key="13">
    <source>
        <dbReference type="Pfam" id="PF02434"/>
    </source>
</evidence>
<keyword evidence="11 12" id="KW-0472">Membrane</keyword>
<dbReference type="Pfam" id="PF02434">
    <property type="entry name" value="Fringe"/>
    <property type="match status" value="1"/>
</dbReference>
<dbReference type="PANTHER" id="PTHR23033:SF14">
    <property type="entry name" value="GLYCOPROTEIN-N-ACETYLGALACTOSAMINE 3-BETA-GALACTOSYLTRANSFERASE 1-RELATED"/>
    <property type="match status" value="1"/>
</dbReference>
<keyword evidence="5" id="KW-0328">Glycosyltransferase</keyword>
<dbReference type="OrthoDB" id="414175at2759"/>
<evidence type="ECO:0000256" key="3">
    <source>
        <dbReference type="ARBA" id="ARBA00006462"/>
    </source>
</evidence>
<gene>
    <name evidence="14" type="ORF">TRFO_15727</name>
</gene>
<evidence type="ECO:0000256" key="11">
    <source>
        <dbReference type="ARBA" id="ARBA00023136"/>
    </source>
</evidence>
<name>A0A1J4KSU9_9EUKA</name>
<dbReference type="VEuPathDB" id="TrichDB:TRFO_15727"/>
<evidence type="ECO:0000256" key="9">
    <source>
        <dbReference type="ARBA" id="ARBA00022968"/>
    </source>
</evidence>
<organism evidence="14 15">
    <name type="scientific">Tritrichomonas foetus</name>
    <dbReference type="NCBI Taxonomy" id="1144522"/>
    <lineage>
        <taxon>Eukaryota</taxon>
        <taxon>Metamonada</taxon>
        <taxon>Parabasalia</taxon>
        <taxon>Tritrichomonadida</taxon>
        <taxon>Tritrichomonadidae</taxon>
        <taxon>Tritrichomonas</taxon>
    </lineage>
</organism>
<evidence type="ECO:0000313" key="15">
    <source>
        <dbReference type="Proteomes" id="UP000179807"/>
    </source>
</evidence>
<dbReference type="GO" id="GO:0000166">
    <property type="term" value="F:nucleotide binding"/>
    <property type="evidence" value="ECO:0007669"/>
    <property type="project" value="UniProtKB-KW"/>
</dbReference>
<dbReference type="EC" id="2.4.1.122" evidence="4"/>
<comment type="similarity">
    <text evidence="3">Belongs to the glycosyltransferase 31 family. Beta3-Gal-T subfamily.</text>
</comment>
<reference evidence="14" key="1">
    <citation type="submission" date="2016-10" db="EMBL/GenBank/DDBJ databases">
        <authorList>
            <person name="Benchimol M."/>
            <person name="Almeida L.G."/>
            <person name="Vasconcelos A.T."/>
            <person name="Perreira-Neves A."/>
            <person name="Rosa I.A."/>
            <person name="Tasca T."/>
            <person name="Bogo M.R."/>
            <person name="de Souza W."/>
        </authorList>
    </citation>
    <scope>NUCLEOTIDE SEQUENCE [LARGE SCALE GENOMIC DNA]</scope>
    <source>
        <strain evidence="14">K</strain>
    </source>
</reference>
<comment type="subcellular location">
    <subcellularLocation>
        <location evidence="1">Membrane</location>
        <topology evidence="1">Single-pass type II membrane protein</topology>
    </subcellularLocation>
</comment>
<dbReference type="Proteomes" id="UP000179807">
    <property type="component" value="Unassembled WGS sequence"/>
</dbReference>
<keyword evidence="8" id="KW-0547">Nucleotide-binding</keyword>
<keyword evidence="10 12" id="KW-1133">Transmembrane helix</keyword>
<accession>A0A1J4KSU9</accession>
<keyword evidence="6" id="KW-0808">Transferase</keyword>